<proteinExistence type="predicted"/>
<feature type="compositionally biased region" description="Basic residues" evidence="2">
    <location>
        <begin position="21"/>
        <end position="34"/>
    </location>
</feature>
<name>A0A9W7ZZ59_9FUNG</name>
<feature type="region of interest" description="Disordered" evidence="2">
    <location>
        <begin position="1"/>
        <end position="67"/>
    </location>
</feature>
<dbReference type="OrthoDB" id="206700at2759"/>
<evidence type="ECO:0000313" key="5">
    <source>
        <dbReference type="Proteomes" id="UP001150569"/>
    </source>
</evidence>
<comment type="caution">
    <text evidence="4">The sequence shown here is derived from an EMBL/GenBank/DDBJ whole genome shotgun (WGS) entry which is preliminary data.</text>
</comment>
<dbReference type="EMBL" id="JANBPT010000466">
    <property type="protein sequence ID" value="KAJ1919650.1"/>
    <property type="molecule type" value="Genomic_DNA"/>
</dbReference>
<dbReference type="SMART" id="SM00164">
    <property type="entry name" value="TBC"/>
    <property type="match status" value="1"/>
</dbReference>
<keyword evidence="5" id="KW-1185">Reference proteome</keyword>
<dbReference type="AlphaFoldDB" id="A0A9W7ZZ59"/>
<evidence type="ECO:0000256" key="2">
    <source>
        <dbReference type="SAM" id="MobiDB-lite"/>
    </source>
</evidence>
<dbReference type="InterPro" id="IPR035969">
    <property type="entry name" value="Rab-GAP_TBC_sf"/>
</dbReference>
<dbReference type="GO" id="GO:0005096">
    <property type="term" value="F:GTPase activator activity"/>
    <property type="evidence" value="ECO:0007669"/>
    <property type="project" value="UniProtKB-KW"/>
</dbReference>
<gene>
    <name evidence="4" type="primary">GYP8_1</name>
    <name evidence="4" type="ORF">IWQ60_007192</name>
</gene>
<dbReference type="Gene3D" id="1.10.472.80">
    <property type="entry name" value="Ypt/Rab-GAP domain of gyp1p, domain 3"/>
    <property type="match status" value="1"/>
</dbReference>
<feature type="domain" description="Rab-GAP TBC" evidence="3">
    <location>
        <begin position="88"/>
        <end position="263"/>
    </location>
</feature>
<keyword evidence="1" id="KW-0343">GTPase activation</keyword>
<dbReference type="GO" id="GO:0005789">
    <property type="term" value="C:endoplasmic reticulum membrane"/>
    <property type="evidence" value="ECO:0007669"/>
    <property type="project" value="TreeGrafter"/>
</dbReference>
<dbReference type="PROSITE" id="PS50086">
    <property type="entry name" value="TBC_RABGAP"/>
    <property type="match status" value="1"/>
</dbReference>
<dbReference type="GO" id="GO:0006888">
    <property type="term" value="P:endoplasmic reticulum to Golgi vesicle-mediated transport"/>
    <property type="evidence" value="ECO:0007669"/>
    <property type="project" value="TreeGrafter"/>
</dbReference>
<dbReference type="Proteomes" id="UP001150569">
    <property type="component" value="Unassembled WGS sequence"/>
</dbReference>
<evidence type="ECO:0000313" key="4">
    <source>
        <dbReference type="EMBL" id="KAJ1919650.1"/>
    </source>
</evidence>
<reference evidence="4" key="1">
    <citation type="submission" date="2022-07" db="EMBL/GenBank/DDBJ databases">
        <title>Phylogenomic reconstructions and comparative analyses of Kickxellomycotina fungi.</title>
        <authorList>
            <person name="Reynolds N.K."/>
            <person name="Stajich J.E."/>
            <person name="Barry K."/>
            <person name="Grigoriev I.V."/>
            <person name="Crous P."/>
            <person name="Smith M.E."/>
        </authorList>
    </citation>
    <scope>NUCLEOTIDE SEQUENCE</scope>
    <source>
        <strain evidence="4">RSA 861</strain>
    </source>
</reference>
<dbReference type="Pfam" id="PF00566">
    <property type="entry name" value="RabGAP-TBC"/>
    <property type="match status" value="1"/>
</dbReference>
<dbReference type="InterPro" id="IPR000195">
    <property type="entry name" value="Rab-GAP-TBC_dom"/>
</dbReference>
<evidence type="ECO:0000256" key="1">
    <source>
        <dbReference type="ARBA" id="ARBA00022468"/>
    </source>
</evidence>
<dbReference type="SUPFAM" id="SSF47923">
    <property type="entry name" value="Ypt/Rab-GAP domain of gyp1p"/>
    <property type="match status" value="2"/>
</dbReference>
<organism evidence="4 5">
    <name type="scientific">Tieghemiomyces parasiticus</name>
    <dbReference type="NCBI Taxonomy" id="78921"/>
    <lineage>
        <taxon>Eukaryota</taxon>
        <taxon>Fungi</taxon>
        <taxon>Fungi incertae sedis</taxon>
        <taxon>Zoopagomycota</taxon>
        <taxon>Kickxellomycotina</taxon>
        <taxon>Dimargaritomycetes</taxon>
        <taxon>Dimargaritales</taxon>
        <taxon>Dimargaritaceae</taxon>
        <taxon>Tieghemiomyces</taxon>
    </lineage>
</organism>
<dbReference type="PANTHER" id="PTHR20913:SF7">
    <property type="entry name" value="RE60063P"/>
    <property type="match status" value="1"/>
</dbReference>
<protein>
    <submittedName>
        <fullName evidence="4">GTPase-activating protein gyp8</fullName>
    </submittedName>
</protein>
<dbReference type="Gene3D" id="1.10.8.1310">
    <property type="match status" value="1"/>
</dbReference>
<accession>A0A9W7ZZ59</accession>
<sequence>MGQPDSLHSECTPTRGPTTRVRQRRRPSGSRRRQSSLVSAGNPADPTLPTETERSTGPPSPLRPRTLNLASFDLGTLRRVACRSPYGFVNDATRCNVWPILLLVDTLDLDRYDVTTHPDEPQLGLDLHRTHFSLPEAQQDSLRHILTTLFRRNSWLRYYQGLNDICTVFLLTLGPQIALAASEHACLLFFRDFMSHDFSNVHIFLGCIYTLVQHVDDVLYERIVETAGLPPYFATSWLLTWFSHDLPDVKLAARLFDFFLTQNPLMPVYLVAALILAHRDPLLAFEPEFSVLHEYLSGVPGRLRLADVNRLIIQAQELWRKYPPTRLFRDGFHPQSCVTTYPSVERFLVTTDHWTPSPPTRGSDLVEMGTEKVDEGSQEFHDLNADLVLFTPAESDDDAGMTAYSETDEIMSRREKILDSNATTALGEKVGSSSSVAPTHPLDLASNLPPLPLATTWPTAERRRHHATTVGLLHLAPAIQAIWDQTKERLQHYALHPPYQPSYVSRQALVAVTVYAAAALLLYLQSHPAL</sequence>
<evidence type="ECO:0000259" key="3">
    <source>
        <dbReference type="PROSITE" id="PS50086"/>
    </source>
</evidence>
<dbReference type="PANTHER" id="PTHR20913">
    <property type="entry name" value="TBC1 DOMAIN FAMILY MEMBER 20/GTPASE"/>
    <property type="match status" value="1"/>
</dbReference>
<dbReference type="InterPro" id="IPR045913">
    <property type="entry name" value="TBC20/Gyp8-like"/>
</dbReference>